<keyword evidence="3" id="KW-0337">GPI-anchor biosynthesis</keyword>
<evidence type="ECO:0000313" key="12">
    <source>
        <dbReference type="Proteomes" id="UP000176902"/>
    </source>
</evidence>
<feature type="transmembrane region" description="Helical" evidence="10">
    <location>
        <begin position="322"/>
        <end position="344"/>
    </location>
</feature>
<dbReference type="PANTHER" id="PTHR12468">
    <property type="entry name" value="GPI MANNOSYLTRANSFERASE 2"/>
    <property type="match status" value="1"/>
</dbReference>
<dbReference type="STRING" id="1797768.A3C59_04710"/>
<dbReference type="GO" id="GO:0031501">
    <property type="term" value="C:mannosyltransferase complex"/>
    <property type="evidence" value="ECO:0007669"/>
    <property type="project" value="TreeGrafter"/>
</dbReference>
<evidence type="ECO:0000256" key="8">
    <source>
        <dbReference type="ARBA" id="ARBA00022989"/>
    </source>
</evidence>
<evidence type="ECO:0000256" key="3">
    <source>
        <dbReference type="ARBA" id="ARBA00022502"/>
    </source>
</evidence>
<evidence type="ECO:0000256" key="6">
    <source>
        <dbReference type="ARBA" id="ARBA00022692"/>
    </source>
</evidence>
<dbReference type="InterPro" id="IPR007315">
    <property type="entry name" value="PIG-V/Gpi18"/>
</dbReference>
<comment type="subcellular location">
    <subcellularLocation>
        <location evidence="1">Endoplasmic reticulum membrane</location>
        <topology evidence="1">Multi-pass membrane protein</topology>
    </subcellularLocation>
</comment>
<keyword evidence="4" id="KW-0328">Glycosyltransferase</keyword>
<keyword evidence="8 10" id="KW-1133">Transmembrane helix</keyword>
<name>A0A1F5JNP7_9BACT</name>
<dbReference type="UniPathway" id="UPA00196"/>
<feature type="transmembrane region" description="Helical" evidence="10">
    <location>
        <begin position="249"/>
        <end position="268"/>
    </location>
</feature>
<feature type="transmembrane region" description="Helical" evidence="10">
    <location>
        <begin position="143"/>
        <end position="168"/>
    </location>
</feature>
<keyword evidence="6 10" id="KW-0812">Transmembrane</keyword>
<dbReference type="Proteomes" id="UP000176902">
    <property type="component" value="Unassembled WGS sequence"/>
</dbReference>
<proteinExistence type="predicted"/>
<evidence type="ECO:0000256" key="9">
    <source>
        <dbReference type="ARBA" id="ARBA00023136"/>
    </source>
</evidence>
<feature type="transmembrane region" description="Helical" evidence="10">
    <location>
        <begin position="180"/>
        <end position="203"/>
    </location>
</feature>
<evidence type="ECO:0000256" key="2">
    <source>
        <dbReference type="ARBA" id="ARBA00004687"/>
    </source>
</evidence>
<dbReference type="GO" id="GO:0006506">
    <property type="term" value="P:GPI anchor biosynthetic process"/>
    <property type="evidence" value="ECO:0007669"/>
    <property type="project" value="UniProtKB-UniPathway"/>
</dbReference>
<gene>
    <name evidence="11" type="ORF">A3C59_04710</name>
</gene>
<dbReference type="GO" id="GO:0000009">
    <property type="term" value="F:alpha-1,6-mannosyltransferase activity"/>
    <property type="evidence" value="ECO:0007669"/>
    <property type="project" value="InterPro"/>
</dbReference>
<evidence type="ECO:0000256" key="7">
    <source>
        <dbReference type="ARBA" id="ARBA00022824"/>
    </source>
</evidence>
<evidence type="ECO:0000256" key="10">
    <source>
        <dbReference type="SAM" id="Phobius"/>
    </source>
</evidence>
<keyword evidence="9 10" id="KW-0472">Membrane</keyword>
<organism evidence="11 12">
    <name type="scientific">Candidatus Daviesbacteria bacterium RIFCSPHIGHO2_02_FULL_36_13</name>
    <dbReference type="NCBI Taxonomy" id="1797768"/>
    <lineage>
        <taxon>Bacteria</taxon>
        <taxon>Candidatus Daviesiibacteriota</taxon>
    </lineage>
</organism>
<feature type="transmembrane region" description="Helical" evidence="10">
    <location>
        <begin position="298"/>
        <end position="315"/>
    </location>
</feature>
<comment type="pathway">
    <text evidence="2">Glycolipid biosynthesis; glycosylphosphatidylinositol-anchor biosynthesis.</text>
</comment>
<dbReference type="GO" id="GO:0016020">
    <property type="term" value="C:membrane"/>
    <property type="evidence" value="ECO:0007669"/>
    <property type="project" value="GOC"/>
</dbReference>
<reference evidence="11 12" key="1">
    <citation type="journal article" date="2016" name="Nat. Commun.">
        <title>Thousands of microbial genomes shed light on interconnected biogeochemical processes in an aquifer system.</title>
        <authorList>
            <person name="Anantharaman K."/>
            <person name="Brown C.T."/>
            <person name="Hug L.A."/>
            <person name="Sharon I."/>
            <person name="Castelle C.J."/>
            <person name="Probst A.J."/>
            <person name="Thomas B.C."/>
            <person name="Singh A."/>
            <person name="Wilkins M.J."/>
            <person name="Karaoz U."/>
            <person name="Brodie E.L."/>
            <person name="Williams K.H."/>
            <person name="Hubbard S.S."/>
            <person name="Banfield J.F."/>
        </authorList>
    </citation>
    <scope>NUCLEOTIDE SEQUENCE [LARGE SCALE GENOMIC DNA]</scope>
</reference>
<dbReference type="AlphaFoldDB" id="A0A1F5JNP7"/>
<evidence type="ECO:0000313" key="11">
    <source>
        <dbReference type="EMBL" id="OGE30252.1"/>
    </source>
</evidence>
<dbReference type="PANTHER" id="PTHR12468:SF2">
    <property type="entry name" value="GPI MANNOSYLTRANSFERASE 2"/>
    <property type="match status" value="1"/>
</dbReference>
<accession>A0A1F5JNP7</accession>
<feature type="transmembrane region" description="Helical" evidence="10">
    <location>
        <begin position="105"/>
        <end position="137"/>
    </location>
</feature>
<evidence type="ECO:0008006" key="13">
    <source>
        <dbReference type="Google" id="ProtNLM"/>
    </source>
</evidence>
<evidence type="ECO:0000256" key="1">
    <source>
        <dbReference type="ARBA" id="ARBA00004477"/>
    </source>
</evidence>
<protein>
    <recommendedName>
        <fullName evidence="13">Glycosyltransferase RgtA/B/C/D-like domain-containing protein</fullName>
    </recommendedName>
</protein>
<comment type="caution">
    <text evidence="11">The sequence shown here is derived from an EMBL/GenBank/DDBJ whole genome shotgun (WGS) entry which is preliminary data.</text>
</comment>
<evidence type="ECO:0000256" key="5">
    <source>
        <dbReference type="ARBA" id="ARBA00022679"/>
    </source>
</evidence>
<feature type="transmembrane region" description="Helical" evidence="10">
    <location>
        <begin position="275"/>
        <end position="292"/>
    </location>
</feature>
<dbReference type="EMBL" id="MFCV01000048">
    <property type="protein sequence ID" value="OGE30252.1"/>
    <property type="molecule type" value="Genomic_DNA"/>
</dbReference>
<keyword evidence="7" id="KW-0256">Endoplasmic reticulum</keyword>
<sequence>MKFVFSVFLIWRLLLFISTGEFSLSSWANFDGIHYLSIAANGYTFDGRFLPLYPYLIKIFSTPFNFPDMYLYSGLFVSNISFLLSLMLFYKLVKEDYSEKVAKESLIWMLIFPTSFFFVSVYSESLFLFLTLLSFYFAQKSKWVFASIAGFFLGITRLTGMFILPSLIYEFLKKEKSNPLKIFPLFLIPAGLISFAVFCFYKWGDALYFIKAHGDLGNSRSVDSVVFPLQTVYRYSKILFTVPPGQFEYWIALLELSVFIAVSFLIYLGWKKKLNPSWLIFSLLTFLLPSFSGTFSGLPRYVITIFPIFIVLALIKNRLFKISYGLISPVLLLLLLVLFSRGYFVA</sequence>
<keyword evidence="5" id="KW-0808">Transferase</keyword>
<evidence type="ECO:0000256" key="4">
    <source>
        <dbReference type="ARBA" id="ARBA00022676"/>
    </source>
</evidence>
<feature type="transmembrane region" description="Helical" evidence="10">
    <location>
        <begin position="70"/>
        <end position="93"/>
    </location>
</feature>
<dbReference type="GO" id="GO:0004376">
    <property type="term" value="F:GPI mannosyltransferase activity"/>
    <property type="evidence" value="ECO:0007669"/>
    <property type="project" value="InterPro"/>
</dbReference>